<dbReference type="InterPro" id="IPR036452">
    <property type="entry name" value="Ribo_hydro-like"/>
</dbReference>
<dbReference type="FunCoup" id="A0A6C2YME6">
    <property type="interactions" value="445"/>
</dbReference>
<feature type="domain" description="Inosine/uridine-preferring nucleoside hydrolase" evidence="3">
    <location>
        <begin position="9"/>
        <end position="297"/>
    </location>
</feature>
<proteinExistence type="predicted"/>
<dbReference type="GO" id="GO:0006152">
    <property type="term" value="P:purine nucleoside catabolic process"/>
    <property type="evidence" value="ECO:0007669"/>
    <property type="project" value="TreeGrafter"/>
</dbReference>
<gene>
    <name evidence="4" type="ORF">GMBLW1_11920</name>
</gene>
<keyword evidence="1 4" id="KW-0378">Hydrolase</keyword>
<dbReference type="Gene3D" id="3.90.245.10">
    <property type="entry name" value="Ribonucleoside hydrolase-like"/>
    <property type="match status" value="1"/>
</dbReference>
<evidence type="ECO:0000313" key="4">
    <source>
        <dbReference type="EMBL" id="VIP02768.1"/>
    </source>
</evidence>
<evidence type="ECO:0000259" key="3">
    <source>
        <dbReference type="Pfam" id="PF01156"/>
    </source>
</evidence>
<dbReference type="Pfam" id="PF01156">
    <property type="entry name" value="IU_nuc_hydro"/>
    <property type="match status" value="1"/>
</dbReference>
<keyword evidence="5" id="KW-1185">Reference proteome</keyword>
<dbReference type="EMBL" id="LR593887">
    <property type="protein sequence ID" value="VTS02393.1"/>
    <property type="molecule type" value="Genomic_DNA"/>
</dbReference>
<dbReference type="KEGG" id="tim:GMBLW1_11920"/>
<dbReference type="InterPro" id="IPR001910">
    <property type="entry name" value="Inosine/uridine_hydrolase_dom"/>
</dbReference>
<accession>A0A6C2YME6</accession>
<organism evidence="4">
    <name type="scientific">Tuwongella immobilis</name>
    <dbReference type="NCBI Taxonomy" id="692036"/>
    <lineage>
        <taxon>Bacteria</taxon>
        <taxon>Pseudomonadati</taxon>
        <taxon>Planctomycetota</taxon>
        <taxon>Planctomycetia</taxon>
        <taxon>Gemmatales</taxon>
        <taxon>Gemmataceae</taxon>
        <taxon>Tuwongella</taxon>
    </lineage>
</organism>
<keyword evidence="2" id="KW-0326">Glycosidase</keyword>
<dbReference type="PANTHER" id="PTHR12304:SF4">
    <property type="entry name" value="URIDINE NUCLEOSIDASE"/>
    <property type="match status" value="1"/>
</dbReference>
<dbReference type="SUPFAM" id="SSF53590">
    <property type="entry name" value="Nucleoside hydrolase"/>
    <property type="match status" value="1"/>
</dbReference>
<evidence type="ECO:0000256" key="1">
    <source>
        <dbReference type="ARBA" id="ARBA00022801"/>
    </source>
</evidence>
<protein>
    <recommendedName>
        <fullName evidence="3">Inosine/uridine-preferring nucleoside hydrolase domain-containing protein</fullName>
    </recommendedName>
</protein>
<dbReference type="GO" id="GO:0008477">
    <property type="term" value="F:purine nucleosidase activity"/>
    <property type="evidence" value="ECO:0007669"/>
    <property type="project" value="TreeGrafter"/>
</dbReference>
<dbReference type="InterPro" id="IPR023186">
    <property type="entry name" value="IUNH"/>
</dbReference>
<dbReference type="InParanoid" id="A0A6C2YME6"/>
<dbReference type="PANTHER" id="PTHR12304">
    <property type="entry name" value="INOSINE-URIDINE PREFERRING NUCLEOSIDE HYDROLASE"/>
    <property type="match status" value="1"/>
</dbReference>
<sequence>MPQKLVIIADPGIDAAFAIALAMHDPDLDLVGLLPTAGYVSAQQATLNCHILVNHLDPRKWPRVGTALPVQYDVKPDDLHGPGGLGGIEYPCAIPHQQVPSDRLLTELVRIDPHELTIVVMGPCTVLATALDREPDLLRRVERVVVLGGSYREPGNVSPVAEFHFACDPLAAQQVVQSSGQVQVIPLDQMRKLVFSPTDLLELPSPESRTSQFLRSMMPYAIRASSNLYGIEGFHLSAVLGVAAIADPGAIQFREVNMDVETRGLLTRGMSVIDERPGGEAQPNVLMANQIDQSRIKNYIRRILSAAT</sequence>
<dbReference type="RefSeq" id="WP_162657907.1">
    <property type="nucleotide sequence ID" value="NZ_LR593887.1"/>
</dbReference>
<evidence type="ECO:0000313" key="5">
    <source>
        <dbReference type="Proteomes" id="UP000464378"/>
    </source>
</evidence>
<dbReference type="EMBL" id="LR586016">
    <property type="protein sequence ID" value="VIP02768.1"/>
    <property type="molecule type" value="Genomic_DNA"/>
</dbReference>
<name>A0A6C2YME6_9BACT</name>
<dbReference type="AlphaFoldDB" id="A0A6C2YME6"/>
<evidence type="ECO:0000256" key="2">
    <source>
        <dbReference type="ARBA" id="ARBA00023295"/>
    </source>
</evidence>
<reference evidence="4" key="1">
    <citation type="submission" date="2019-04" db="EMBL/GenBank/DDBJ databases">
        <authorList>
            <consortium name="Science for Life Laboratories"/>
        </authorList>
    </citation>
    <scope>NUCLEOTIDE SEQUENCE</scope>
    <source>
        <strain evidence="4">MBLW1</strain>
    </source>
</reference>
<dbReference type="GO" id="GO:0005829">
    <property type="term" value="C:cytosol"/>
    <property type="evidence" value="ECO:0007669"/>
    <property type="project" value="TreeGrafter"/>
</dbReference>
<dbReference type="Proteomes" id="UP000464378">
    <property type="component" value="Chromosome"/>
</dbReference>